<evidence type="ECO:0000313" key="2">
    <source>
        <dbReference type="Proteomes" id="UP000324705"/>
    </source>
</evidence>
<gene>
    <name evidence="1" type="ORF">TRITD_7Bv1G127160</name>
</gene>
<dbReference type="EMBL" id="LT934124">
    <property type="protein sequence ID" value="VAI88531.1"/>
    <property type="molecule type" value="Genomic_DNA"/>
</dbReference>
<keyword evidence="2" id="KW-1185">Reference proteome</keyword>
<dbReference type="Gramene" id="TRITD7Bv1G127160.3">
    <property type="protein sequence ID" value="TRITD7Bv1G127160.3"/>
    <property type="gene ID" value="TRITD7Bv1G127160"/>
</dbReference>
<proteinExistence type="predicted"/>
<sequence>MAAPAASDAASCCSLYRCICCWRRACSPRIPRVAPGRDYFCMPAGADDQPAWSLVVGCRSLSLSFSDSALRLHRFRVTRCGRVLGGSNDALEVLQDVRAEDKKAPAEKWCLWTASATQCPDGHSLCIFCEDFDPVNIRYSAPPQVLRLDVNAEDKLRKLSPMPRPPLEPHWRFLPISAAGQIWAAYVVEHQAYETFSVGMQLLDEDGQWELAGGTLTISSKVVVPEWWGGRFLQGYVVLSDRAILLSFRQAEFFIFSCHSLAWTQVITQHINTYIPIRGHGVYIKEDNTVYMLYNNDIYAYELRKPGQKEFRRLSYQDGQLLELQPPVKVDSVCPFSGYGFLTQLDRRLLCSVWIGRGGDNCSCNCPHVLISTFLVNPKGIEILHSTCRRLDMLPNNFDLAHSYEYCFLQACEEDYNQGKQAMLPVEDPIRSHIVESSETMLACCRKFLFGTQFPGCVVLEEPAIRINKDLYIVCQVGSHSVVYKTEIVNGRLKQGCHDNPLGQAFTTETFPRTGGTTETVIPAGDDCHVLDRLSEQHSHWHVLCSSSFIHAISCTQDDIHVFNLSYKAHGHSTITRPATDPFVMVVQVGHETIALTANLQVFCHTASKWAQYKIDGSLVHNWKVNLSGYAVLSDNSFIVSDTETRSCLLLDVRTKRWCVVMPAYRFCRDRLFNTAVEAPLNGRSVFVEGFIYTCSTGGLAAYDLFEKGDSMYLDDPIFLPFTWPKSWESDMMCLDYVAKDRISGAIIFCVVQGDYPEYYPVLGENLDCSSGWLPSCSRRHRVHITTVQVKTETTNGKMKPVRIDHVDVGTCFIDENKGLVSTRCCFAVGT</sequence>
<accession>A0A9R1C200</accession>
<reference evidence="1 2" key="1">
    <citation type="submission" date="2017-09" db="EMBL/GenBank/DDBJ databases">
        <authorList>
            <consortium name="International Durum Wheat Genome Sequencing Consortium (IDWGSC)"/>
            <person name="Milanesi L."/>
        </authorList>
    </citation>
    <scope>NUCLEOTIDE SEQUENCE [LARGE SCALE GENOMIC DNA]</scope>
    <source>
        <strain evidence="2">cv. Svevo</strain>
    </source>
</reference>
<dbReference type="Proteomes" id="UP000324705">
    <property type="component" value="Chromosome 7B"/>
</dbReference>
<protein>
    <submittedName>
        <fullName evidence="1">Uncharacterized protein</fullName>
    </submittedName>
</protein>
<name>A0A9R1C200_TRITD</name>
<evidence type="ECO:0000313" key="1">
    <source>
        <dbReference type="EMBL" id="VAI88531.1"/>
    </source>
</evidence>
<organism evidence="1 2">
    <name type="scientific">Triticum turgidum subsp. durum</name>
    <name type="common">Durum wheat</name>
    <name type="synonym">Triticum durum</name>
    <dbReference type="NCBI Taxonomy" id="4567"/>
    <lineage>
        <taxon>Eukaryota</taxon>
        <taxon>Viridiplantae</taxon>
        <taxon>Streptophyta</taxon>
        <taxon>Embryophyta</taxon>
        <taxon>Tracheophyta</taxon>
        <taxon>Spermatophyta</taxon>
        <taxon>Magnoliopsida</taxon>
        <taxon>Liliopsida</taxon>
        <taxon>Poales</taxon>
        <taxon>Poaceae</taxon>
        <taxon>BOP clade</taxon>
        <taxon>Pooideae</taxon>
        <taxon>Triticodae</taxon>
        <taxon>Triticeae</taxon>
        <taxon>Triticinae</taxon>
        <taxon>Triticum</taxon>
    </lineage>
</organism>
<dbReference type="AlphaFoldDB" id="A0A9R1C200"/>